<protein>
    <recommendedName>
        <fullName evidence="2">HTH cro/C1-type domain-containing protein</fullName>
    </recommendedName>
</protein>
<evidence type="ECO:0000259" key="2">
    <source>
        <dbReference type="Pfam" id="PF13443"/>
    </source>
</evidence>
<feature type="region of interest" description="Disordered" evidence="1">
    <location>
        <begin position="88"/>
        <end position="111"/>
    </location>
</feature>
<evidence type="ECO:0000313" key="4">
    <source>
        <dbReference type="Proteomes" id="UP001501079"/>
    </source>
</evidence>
<dbReference type="Proteomes" id="UP001501079">
    <property type="component" value="Unassembled WGS sequence"/>
</dbReference>
<organism evidence="3 4">
    <name type="scientific">Gryllotalpicola koreensis</name>
    <dbReference type="NCBI Taxonomy" id="993086"/>
    <lineage>
        <taxon>Bacteria</taxon>
        <taxon>Bacillati</taxon>
        <taxon>Actinomycetota</taxon>
        <taxon>Actinomycetes</taxon>
        <taxon>Micrococcales</taxon>
        <taxon>Microbacteriaceae</taxon>
        <taxon>Gryllotalpicola</taxon>
    </lineage>
</organism>
<dbReference type="InterPro" id="IPR010982">
    <property type="entry name" value="Lambda_DNA-bd_dom_sf"/>
</dbReference>
<dbReference type="Pfam" id="PF13443">
    <property type="entry name" value="HTH_26"/>
    <property type="match status" value="1"/>
</dbReference>
<evidence type="ECO:0000313" key="3">
    <source>
        <dbReference type="EMBL" id="GAA4173109.1"/>
    </source>
</evidence>
<feature type="domain" description="HTH cro/C1-type" evidence="2">
    <location>
        <begin position="10"/>
        <end position="76"/>
    </location>
</feature>
<keyword evidence="4" id="KW-1185">Reference proteome</keyword>
<name>A0ABP7ZXY1_9MICO</name>
<dbReference type="InterPro" id="IPR001387">
    <property type="entry name" value="Cro/C1-type_HTH"/>
</dbReference>
<gene>
    <name evidence="3" type="ORF">GCM10022287_15040</name>
</gene>
<dbReference type="RefSeq" id="WP_344752887.1">
    <property type="nucleotide sequence ID" value="NZ_BAABBW010000002.1"/>
</dbReference>
<reference evidence="4" key="1">
    <citation type="journal article" date="2019" name="Int. J. Syst. Evol. Microbiol.">
        <title>The Global Catalogue of Microorganisms (GCM) 10K type strain sequencing project: providing services to taxonomists for standard genome sequencing and annotation.</title>
        <authorList>
            <consortium name="The Broad Institute Genomics Platform"/>
            <consortium name="The Broad Institute Genome Sequencing Center for Infectious Disease"/>
            <person name="Wu L."/>
            <person name="Ma J."/>
        </authorList>
    </citation>
    <scope>NUCLEOTIDE SEQUENCE [LARGE SCALE GENOMIC DNA]</scope>
    <source>
        <strain evidence="4">JCM 17591</strain>
    </source>
</reference>
<accession>A0ABP7ZXY1</accession>
<sequence length="111" mass="12803">MNRTISYDWHLAELMARNAMHNSTDLLPHLEQRGITLSSAQIWRLVTQRPERISLQMLAALCDIFRCSPADLITTTAADESNNIRVNDAPVRELPESRHRPRRARVIRDDT</sequence>
<dbReference type="EMBL" id="BAABBW010000002">
    <property type="protein sequence ID" value="GAA4173109.1"/>
    <property type="molecule type" value="Genomic_DNA"/>
</dbReference>
<dbReference type="Gene3D" id="1.10.260.40">
    <property type="entry name" value="lambda repressor-like DNA-binding domains"/>
    <property type="match status" value="1"/>
</dbReference>
<proteinExistence type="predicted"/>
<evidence type="ECO:0000256" key="1">
    <source>
        <dbReference type="SAM" id="MobiDB-lite"/>
    </source>
</evidence>
<comment type="caution">
    <text evidence="3">The sequence shown here is derived from an EMBL/GenBank/DDBJ whole genome shotgun (WGS) entry which is preliminary data.</text>
</comment>